<accession>A0A8X6J3E8</accession>
<gene>
    <name evidence="1" type="ORF">TNIN_443611</name>
</gene>
<evidence type="ECO:0000313" key="1">
    <source>
        <dbReference type="EMBL" id="GFS30952.1"/>
    </source>
</evidence>
<organism evidence="1 2">
    <name type="scientific">Trichonephila inaurata madagascariensis</name>
    <dbReference type="NCBI Taxonomy" id="2747483"/>
    <lineage>
        <taxon>Eukaryota</taxon>
        <taxon>Metazoa</taxon>
        <taxon>Ecdysozoa</taxon>
        <taxon>Arthropoda</taxon>
        <taxon>Chelicerata</taxon>
        <taxon>Arachnida</taxon>
        <taxon>Araneae</taxon>
        <taxon>Araneomorphae</taxon>
        <taxon>Entelegynae</taxon>
        <taxon>Araneoidea</taxon>
        <taxon>Nephilidae</taxon>
        <taxon>Trichonephila</taxon>
        <taxon>Trichonephila inaurata</taxon>
    </lineage>
</organism>
<dbReference type="EMBL" id="BMAV01024204">
    <property type="protein sequence ID" value="GFS30952.1"/>
    <property type="molecule type" value="Genomic_DNA"/>
</dbReference>
<evidence type="ECO:0000313" key="2">
    <source>
        <dbReference type="Proteomes" id="UP000886998"/>
    </source>
</evidence>
<name>A0A8X6J3E8_9ARAC</name>
<protein>
    <submittedName>
        <fullName evidence="1">Uncharacterized protein</fullName>
    </submittedName>
</protein>
<dbReference type="Proteomes" id="UP000886998">
    <property type="component" value="Unassembled WGS sequence"/>
</dbReference>
<keyword evidence="2" id="KW-1185">Reference proteome</keyword>
<reference evidence="1" key="1">
    <citation type="submission" date="2020-08" db="EMBL/GenBank/DDBJ databases">
        <title>Multicomponent nature underlies the extraordinary mechanical properties of spider dragline silk.</title>
        <authorList>
            <person name="Kono N."/>
            <person name="Nakamura H."/>
            <person name="Mori M."/>
            <person name="Yoshida Y."/>
            <person name="Ohtoshi R."/>
            <person name="Malay A.D."/>
            <person name="Moran D.A.P."/>
            <person name="Tomita M."/>
            <person name="Numata K."/>
            <person name="Arakawa K."/>
        </authorList>
    </citation>
    <scope>NUCLEOTIDE SEQUENCE</scope>
</reference>
<sequence length="67" mass="7569">MAFPQKMASAQINLVPYLRSSLFPRQNISSENLSGFRELSCSTQSFSAEPLFRVILLLSVFKNCPEK</sequence>
<proteinExistence type="predicted"/>
<comment type="caution">
    <text evidence="1">The sequence shown here is derived from an EMBL/GenBank/DDBJ whole genome shotgun (WGS) entry which is preliminary data.</text>
</comment>
<dbReference type="AlphaFoldDB" id="A0A8X6J3E8"/>